<dbReference type="HOGENOM" id="CLU_2038845_0_0_1"/>
<proteinExistence type="predicted"/>
<protein>
    <submittedName>
        <fullName evidence="1">Uncharacterized protein</fullName>
    </submittedName>
</protein>
<sequence>MFGQRPNTQATIYARSLTTALESYYQSPGSQYLFLGAAGSTVVLRSRHAHSCELHLFLKFPSSGSAVFCSNGSPKKPYRSKAVVWQSSDRKYNQKFKRSFQKSYSAVTANYQFWFSVPLWV</sequence>
<evidence type="ECO:0000313" key="2">
    <source>
        <dbReference type="Proteomes" id="UP000030104"/>
    </source>
</evidence>
<dbReference type="AlphaFoldDB" id="A0A0A2KZV3"/>
<dbReference type="EMBL" id="JQGA01000883">
    <property type="protein sequence ID" value="KGO72431.1"/>
    <property type="molecule type" value="Genomic_DNA"/>
</dbReference>
<reference evidence="1 2" key="1">
    <citation type="journal article" date="2015" name="Mol. Plant Microbe Interact.">
        <title>Genome, transcriptome, and functional analyses of Penicillium expansum provide new insights into secondary metabolism and pathogenicity.</title>
        <authorList>
            <person name="Ballester A.R."/>
            <person name="Marcet-Houben M."/>
            <person name="Levin E."/>
            <person name="Sela N."/>
            <person name="Selma-Lazaro C."/>
            <person name="Carmona L."/>
            <person name="Wisniewski M."/>
            <person name="Droby S."/>
            <person name="Gonzalez-Candelas L."/>
            <person name="Gabaldon T."/>
        </authorList>
    </citation>
    <scope>NUCLEOTIDE SEQUENCE [LARGE SCALE GENOMIC DNA]</scope>
    <source>
        <strain evidence="1 2">PHI-1</strain>
    </source>
</reference>
<keyword evidence="2" id="KW-1185">Reference proteome</keyword>
<evidence type="ECO:0000313" key="1">
    <source>
        <dbReference type="EMBL" id="KGO72431.1"/>
    </source>
</evidence>
<organism evidence="1 2">
    <name type="scientific">Penicillium italicum</name>
    <name type="common">Blue mold</name>
    <dbReference type="NCBI Taxonomy" id="40296"/>
    <lineage>
        <taxon>Eukaryota</taxon>
        <taxon>Fungi</taxon>
        <taxon>Dikarya</taxon>
        <taxon>Ascomycota</taxon>
        <taxon>Pezizomycotina</taxon>
        <taxon>Eurotiomycetes</taxon>
        <taxon>Eurotiomycetidae</taxon>
        <taxon>Eurotiales</taxon>
        <taxon>Aspergillaceae</taxon>
        <taxon>Penicillium</taxon>
    </lineage>
</organism>
<gene>
    <name evidence="1" type="ORF">PITC_069540</name>
</gene>
<name>A0A0A2KZV3_PENIT</name>
<comment type="caution">
    <text evidence="1">The sequence shown here is derived from an EMBL/GenBank/DDBJ whole genome shotgun (WGS) entry which is preliminary data.</text>
</comment>
<accession>A0A0A2KZV3</accession>
<dbReference type="Proteomes" id="UP000030104">
    <property type="component" value="Unassembled WGS sequence"/>
</dbReference>